<dbReference type="InterPro" id="IPR011552">
    <property type="entry name" value="TehA/Mae1"/>
</dbReference>
<proteinExistence type="inferred from homology"/>
<dbReference type="InterPro" id="IPR004695">
    <property type="entry name" value="SLAC1/Mae1/Ssu1/TehA"/>
</dbReference>
<feature type="transmembrane region" description="Helical" evidence="8">
    <location>
        <begin position="51"/>
        <end position="75"/>
    </location>
</feature>
<evidence type="ECO:0000256" key="5">
    <source>
        <dbReference type="ARBA" id="ARBA00022692"/>
    </source>
</evidence>
<feature type="transmembrane region" description="Helical" evidence="8">
    <location>
        <begin position="24"/>
        <end position="45"/>
    </location>
</feature>
<dbReference type="Pfam" id="PF03595">
    <property type="entry name" value="SLAC1"/>
    <property type="match status" value="1"/>
</dbReference>
<evidence type="ECO:0000256" key="7">
    <source>
        <dbReference type="ARBA" id="ARBA00023136"/>
    </source>
</evidence>
<evidence type="ECO:0000256" key="1">
    <source>
        <dbReference type="ARBA" id="ARBA00004651"/>
    </source>
</evidence>
<dbReference type="AlphaFoldDB" id="A0A974SSN6"/>
<evidence type="ECO:0000256" key="6">
    <source>
        <dbReference type="ARBA" id="ARBA00022989"/>
    </source>
</evidence>
<dbReference type="GO" id="GO:0005886">
    <property type="term" value="C:plasma membrane"/>
    <property type="evidence" value="ECO:0007669"/>
    <property type="project" value="UniProtKB-SubCell"/>
</dbReference>
<feature type="transmembrane region" description="Helical" evidence="8">
    <location>
        <begin position="157"/>
        <end position="177"/>
    </location>
</feature>
<keyword evidence="10" id="KW-1185">Reference proteome</keyword>
<dbReference type="GO" id="GO:0000319">
    <property type="term" value="F:sulfite transmembrane transporter activity"/>
    <property type="evidence" value="ECO:0007669"/>
    <property type="project" value="TreeGrafter"/>
</dbReference>
<gene>
    <name evidence="9" type="ORF">IWH25_07820</name>
</gene>
<dbReference type="CDD" id="cd09321">
    <property type="entry name" value="TDT_like_3"/>
    <property type="match status" value="1"/>
</dbReference>
<keyword evidence="3" id="KW-0813">Transport</keyword>
<dbReference type="EMBL" id="CP064781">
    <property type="protein sequence ID" value="QRJ65669.1"/>
    <property type="molecule type" value="Genomic_DNA"/>
</dbReference>
<name>A0A974SSN6_9RHOO</name>
<feature type="transmembrane region" description="Helical" evidence="8">
    <location>
        <begin position="293"/>
        <end position="312"/>
    </location>
</feature>
<feature type="transmembrane region" description="Helical" evidence="8">
    <location>
        <begin position="125"/>
        <end position="145"/>
    </location>
</feature>
<protein>
    <submittedName>
        <fullName evidence="9">C4-dicarboxylate ABC transporter</fullName>
    </submittedName>
</protein>
<keyword evidence="7 8" id="KW-0472">Membrane</keyword>
<dbReference type="Gene3D" id="1.50.10.150">
    <property type="entry name" value="Voltage-dependent anion channel"/>
    <property type="match status" value="1"/>
</dbReference>
<comment type="subcellular location">
    <subcellularLocation>
        <location evidence="1">Cell membrane</location>
        <topology evidence="1">Multi-pass membrane protein</topology>
    </subcellularLocation>
</comment>
<evidence type="ECO:0000313" key="10">
    <source>
        <dbReference type="Proteomes" id="UP000663444"/>
    </source>
</evidence>
<dbReference type="KEGG" id="ares:IWH25_07820"/>
<keyword evidence="5 8" id="KW-0812">Transmembrane</keyword>
<dbReference type="InterPro" id="IPR038665">
    <property type="entry name" value="Voltage-dep_anion_channel_sf"/>
</dbReference>
<feature type="transmembrane region" description="Helical" evidence="8">
    <location>
        <begin position="258"/>
        <end position="281"/>
    </location>
</feature>
<dbReference type="PANTHER" id="PTHR31686">
    <property type="match status" value="1"/>
</dbReference>
<dbReference type="Proteomes" id="UP000663444">
    <property type="component" value="Chromosome"/>
</dbReference>
<dbReference type="InterPro" id="IPR051629">
    <property type="entry name" value="Sulfite_efflux_TDT"/>
</dbReference>
<keyword evidence="6 8" id="KW-1133">Transmembrane helix</keyword>
<sequence length="357" mass="38293">MTRAAPPTPDRTGFPSFAEISRHFAPGWFAAVMGSGVLALTTHSLSGRWSWLSPLALGLHWFNVVLFALLAVPWLHRWLRFRDAALATLKHPVQASFYPTFAIAMLVLAAQWLAIDGRLAPALAFWWGGTALVFLFSFAVLFHMFRGEHVGLEHVTPAKFIPAVGLVVIPVAGGPLLETQTGAARELALLVNVLGLGAGTLMYVGLLGLTLQRKILAKPAVGLLAPTAWIHLAPLGVIPVSLLNVLDQLPFAVPHEPFLFLSLLLWGFGVWWLVMAGLLTLAARRAGQLPFALSWWGFIFPLGAFVAASLRLAPLTGIAGIGAVGLGCWLLLVALWALTLVRTLAGVASGSIFQPHT</sequence>
<evidence type="ECO:0000256" key="8">
    <source>
        <dbReference type="SAM" id="Phobius"/>
    </source>
</evidence>
<organism evidence="9 10">
    <name type="scientific">Azospira restricta</name>
    <dbReference type="NCBI Taxonomy" id="404405"/>
    <lineage>
        <taxon>Bacteria</taxon>
        <taxon>Pseudomonadati</taxon>
        <taxon>Pseudomonadota</taxon>
        <taxon>Betaproteobacteria</taxon>
        <taxon>Rhodocyclales</taxon>
        <taxon>Rhodocyclaceae</taxon>
        <taxon>Azospira</taxon>
    </lineage>
</organism>
<evidence type="ECO:0000256" key="4">
    <source>
        <dbReference type="ARBA" id="ARBA00022475"/>
    </source>
</evidence>
<dbReference type="PANTHER" id="PTHR31686:SF1">
    <property type="entry name" value="SULFITE EFFLUX PUMP SSU1"/>
    <property type="match status" value="1"/>
</dbReference>
<keyword evidence="4" id="KW-1003">Cell membrane</keyword>
<feature type="transmembrane region" description="Helical" evidence="8">
    <location>
        <begin position="318"/>
        <end position="341"/>
    </location>
</feature>
<evidence type="ECO:0000256" key="3">
    <source>
        <dbReference type="ARBA" id="ARBA00022448"/>
    </source>
</evidence>
<dbReference type="RefSeq" id="WP_203389185.1">
    <property type="nucleotide sequence ID" value="NZ_JBHSLJ010000009.1"/>
</dbReference>
<accession>A0A974SSN6</accession>
<reference evidence="9" key="1">
    <citation type="submission" date="2020-11" db="EMBL/GenBank/DDBJ databases">
        <title>Azospira restricta DSM 18626 genome sequence.</title>
        <authorList>
            <person name="Moe W.M."/>
        </authorList>
    </citation>
    <scope>NUCLEOTIDE SEQUENCE</scope>
    <source>
        <strain evidence="9">DSM 18626</strain>
    </source>
</reference>
<feature type="transmembrane region" description="Helical" evidence="8">
    <location>
        <begin position="95"/>
        <end position="113"/>
    </location>
</feature>
<dbReference type="NCBIfam" id="TIGR00816">
    <property type="entry name" value="tdt"/>
    <property type="match status" value="1"/>
</dbReference>
<feature type="transmembrane region" description="Helical" evidence="8">
    <location>
        <begin position="189"/>
        <end position="211"/>
    </location>
</feature>
<evidence type="ECO:0000313" key="9">
    <source>
        <dbReference type="EMBL" id="QRJ65669.1"/>
    </source>
</evidence>
<feature type="transmembrane region" description="Helical" evidence="8">
    <location>
        <begin position="223"/>
        <end position="246"/>
    </location>
</feature>
<evidence type="ECO:0000256" key="2">
    <source>
        <dbReference type="ARBA" id="ARBA00008566"/>
    </source>
</evidence>
<comment type="similarity">
    <text evidence="2">Belongs to the tellurite-resistance/dicarboxylate transporter (TDT) family.</text>
</comment>